<keyword evidence="2" id="KW-1185">Reference proteome</keyword>
<proteinExistence type="predicted"/>
<dbReference type="Gene3D" id="1.10.3750.10">
    <property type="entry name" value="YhaI-like"/>
    <property type="match status" value="1"/>
</dbReference>
<dbReference type="SUPFAM" id="SSF109915">
    <property type="entry name" value="Hypothetical protein YhaI"/>
    <property type="match status" value="1"/>
</dbReference>
<reference evidence="1" key="1">
    <citation type="submission" date="2021-03" db="EMBL/GenBank/DDBJ databases">
        <title>Antimicrobial resistance genes in bacteria isolated from Japanese honey, and their potential for conferring macrolide and lincosamide resistance in the American foulbrood pathogen Paenibacillus larvae.</title>
        <authorList>
            <person name="Okamoto M."/>
            <person name="Kumagai M."/>
            <person name="Kanamori H."/>
            <person name="Takamatsu D."/>
        </authorList>
    </citation>
    <scope>NUCLEOTIDE SEQUENCE</scope>
    <source>
        <strain evidence="1">J43TS3</strain>
    </source>
</reference>
<accession>A0A919X4S1</accession>
<evidence type="ECO:0000313" key="2">
    <source>
        <dbReference type="Proteomes" id="UP000676917"/>
    </source>
</evidence>
<dbReference type="EMBL" id="BORP01000001">
    <property type="protein sequence ID" value="GIO25684.1"/>
    <property type="molecule type" value="Genomic_DNA"/>
</dbReference>
<organism evidence="1 2">
    <name type="scientific">Ornithinibacillus bavariensis</name>
    <dbReference type="NCBI Taxonomy" id="545502"/>
    <lineage>
        <taxon>Bacteria</taxon>
        <taxon>Bacillati</taxon>
        <taxon>Bacillota</taxon>
        <taxon>Bacilli</taxon>
        <taxon>Bacillales</taxon>
        <taxon>Bacillaceae</taxon>
        <taxon>Ornithinibacillus</taxon>
    </lineage>
</organism>
<dbReference type="InterPro" id="IPR015058">
    <property type="entry name" value="DUF1878"/>
</dbReference>
<comment type="caution">
    <text evidence="1">The sequence shown here is derived from an EMBL/GenBank/DDBJ whole genome shotgun (WGS) entry which is preliminary data.</text>
</comment>
<gene>
    <name evidence="1" type="ORF">J43TS3_02950</name>
</gene>
<dbReference type="Pfam" id="PF08963">
    <property type="entry name" value="DUF1878"/>
    <property type="match status" value="1"/>
</dbReference>
<sequence>MFQNDNLATFQIQLLTKIIDIEKFPFTKLVIEKNVSPEEYDGLFHLLEVLNQEFMEQKEEGLLDYSSLLVKFAGLLTEKLAPAETIYGLKKEGYFPELMEEFTQLMEKDIL</sequence>
<dbReference type="Proteomes" id="UP000676917">
    <property type="component" value="Unassembled WGS sequence"/>
</dbReference>
<dbReference type="RefSeq" id="WP_212919212.1">
    <property type="nucleotide sequence ID" value="NZ_BORP01000001.1"/>
</dbReference>
<name>A0A919X4S1_9BACI</name>
<dbReference type="AlphaFoldDB" id="A0A919X4S1"/>
<evidence type="ECO:0000313" key="1">
    <source>
        <dbReference type="EMBL" id="GIO25684.1"/>
    </source>
</evidence>
<protein>
    <recommendedName>
        <fullName evidence="3">DUF1878 family protein</fullName>
    </recommendedName>
</protein>
<evidence type="ECO:0008006" key="3">
    <source>
        <dbReference type="Google" id="ProtNLM"/>
    </source>
</evidence>
<dbReference type="InterPro" id="IPR035945">
    <property type="entry name" value="YhaI-like_sf"/>
</dbReference>